<organism evidence="1 2">
    <name type="scientific">Rhabditophanes sp. KR3021</name>
    <dbReference type="NCBI Taxonomy" id="114890"/>
    <lineage>
        <taxon>Eukaryota</taxon>
        <taxon>Metazoa</taxon>
        <taxon>Ecdysozoa</taxon>
        <taxon>Nematoda</taxon>
        <taxon>Chromadorea</taxon>
        <taxon>Rhabditida</taxon>
        <taxon>Tylenchina</taxon>
        <taxon>Panagrolaimomorpha</taxon>
        <taxon>Strongyloidoidea</taxon>
        <taxon>Alloionematidae</taxon>
        <taxon>Rhabditophanes</taxon>
    </lineage>
</organism>
<name>A0AC35TS42_9BILA</name>
<protein>
    <submittedName>
        <fullName evidence="2">Glyco_trans_2-like domain-containing protein</fullName>
    </submittedName>
</protein>
<evidence type="ECO:0000313" key="2">
    <source>
        <dbReference type="WBParaSite" id="RSKR_0000374300.1"/>
    </source>
</evidence>
<accession>A0AC35TS42</accession>
<sequence>MNLNIENEINEPLDGNELHVIPDYSKKRSGDGENGEAVILTSEEQALGEQEMKVWFMNMQANNKVSLDRSLVDNRLPECKIIEYDISSLPKASVVIIFTDEAWAPLLRTVHSVINRSPKELLHEIVLYDDFSQRDELKDKLEHYIKRFGGVVKLYRATERMGLIKAKVNGAKLATGEVLFFLDSHCEASPGFLEPILQRIKDNRKSIVCPLIDHINAKDMRYSGAGGVSSVGSFHWSLHFTWDPVQKEVSDKLEYVTSPVPSPTMAGGLFAANREYFFEIGAYDELQEIWGGENLELSFRTWMCGGRLEFIPCSKVGHIFRDGHPYNMTGKNENKDVHGTNSKRLAEVWMDEYKEYYYKHRNDLRTKDVGDLSERHALRKNLNYCYVFRPHNRVWRHLPRRVEGVKEHEFDKTQSMPSNFPDKLNDAPAKLFLVWLYRDLTSEPKWTKEKVKKLFGDITPGKMHVFKNTEAFNNELWHVKHLIDLKPITFPNGEPTVDDIYRMELFANGECKIDKKLESFPEQAVLADPMKQMTTHYLKSRLASRYNAHKEIFEDTVYGPKNMSVLD</sequence>
<proteinExistence type="predicted"/>
<reference evidence="2" key="1">
    <citation type="submission" date="2016-11" db="UniProtKB">
        <authorList>
            <consortium name="WormBaseParasite"/>
        </authorList>
    </citation>
    <scope>IDENTIFICATION</scope>
    <source>
        <strain evidence="2">KR3021</strain>
    </source>
</reference>
<dbReference type="Proteomes" id="UP000095286">
    <property type="component" value="Unplaced"/>
</dbReference>
<evidence type="ECO:0000313" key="1">
    <source>
        <dbReference type="Proteomes" id="UP000095286"/>
    </source>
</evidence>
<dbReference type="WBParaSite" id="RSKR_0000374300.1">
    <property type="protein sequence ID" value="RSKR_0000374300.1"/>
    <property type="gene ID" value="RSKR_0000374300"/>
</dbReference>